<sequence>MINWEQFTVDNGAITDLRELMFTSTFQDPDLDTVVTTKTNLEDGKKLGYVDKLQDVGRKGTGCDPVYEKVSITGIEKTWKLGEWEAPLEICYKDIEDTIGKNGMKGGTDKADLQDTPYWDLVLIPLLKEALNNMYWRLIWFGDTAAKDVTGGGVITNGINTNLFTANDGLWKALFSIGAANASQRTKVTANAEASYDAQKQAAKASGYAVQLFDDLLSDADSRIFDDKKACIMTTNSLFKALRNDLVDKYGKYTMSVKQIASGIKLTEYDGVKMIVLDIWDRMIKKYEDTGTKLNNPHRAIVCSPNNLFVGTEDNDKIASLSVKFDDVKRKNFIYASSTLGTLVGEDALVQVAY</sequence>
<dbReference type="EMBL" id="NBAX01000001">
    <property type="protein sequence ID" value="PNP96403.1"/>
    <property type="molecule type" value="Genomic_DNA"/>
</dbReference>
<organism evidence="1 2">
    <name type="scientific">Hoylesella timonensis</name>
    <dbReference type="NCBI Taxonomy" id="386414"/>
    <lineage>
        <taxon>Bacteria</taxon>
        <taxon>Pseudomonadati</taxon>
        <taxon>Bacteroidota</taxon>
        <taxon>Bacteroidia</taxon>
        <taxon>Bacteroidales</taxon>
        <taxon>Prevotellaceae</taxon>
        <taxon>Hoylesella</taxon>
    </lineage>
</organism>
<dbReference type="Proteomes" id="UP000236634">
    <property type="component" value="Unassembled WGS sequence"/>
</dbReference>
<evidence type="ECO:0000313" key="1">
    <source>
        <dbReference type="EMBL" id="PNP96403.1"/>
    </source>
</evidence>
<evidence type="ECO:0000313" key="2">
    <source>
        <dbReference type="Proteomes" id="UP000236634"/>
    </source>
</evidence>
<name>A0A2K0XPH1_9BACT</name>
<gene>
    <name evidence="1" type="ORF">BFS16_00525</name>
</gene>
<dbReference type="AlphaFoldDB" id="A0A2K0XPH1"/>
<protein>
    <submittedName>
        <fullName evidence="1">Uncharacterized protein</fullName>
    </submittedName>
</protein>
<comment type="caution">
    <text evidence="1">The sequence shown here is derived from an EMBL/GenBank/DDBJ whole genome shotgun (WGS) entry which is preliminary data.</text>
</comment>
<accession>A0A2K0XPH1</accession>
<proteinExistence type="predicted"/>
<dbReference type="RefSeq" id="WP_103002356.1">
    <property type="nucleotide sequence ID" value="NZ_NBAX01000001.1"/>
</dbReference>
<reference evidence="1 2" key="1">
    <citation type="submission" date="2017-03" db="EMBL/GenBank/DDBJ databases">
        <authorList>
            <person name="Afonso C.L."/>
            <person name="Miller P.J."/>
            <person name="Scott M.A."/>
            <person name="Spackman E."/>
            <person name="Goraichik I."/>
            <person name="Dimitrov K.M."/>
            <person name="Suarez D.L."/>
            <person name="Swayne D.E."/>
        </authorList>
    </citation>
    <scope>NUCLEOTIDE SEQUENCE [LARGE SCALE GENOMIC DNA]</scope>
    <source>
        <strain evidence="1 2">DNF00076</strain>
    </source>
</reference>